<dbReference type="GeneID" id="5950864"/>
<evidence type="ECO:0000313" key="3">
    <source>
        <dbReference type="Proteomes" id="UP000011301"/>
    </source>
</evidence>
<keyword evidence="1" id="KW-1133">Transmembrane helix</keyword>
<gene>
    <name evidence="2" type="ORF">SGHV100</name>
</gene>
<sequence length="144" mass="15417">MTHLTDTGITISSIIPAVFFTLCFAFFTFCCSSVAAPVDVKLAGRFLDWVFLVPPPVPTVCRFLPLTLELLALLLGTELSTLKTPLASAHDCSLVFFRLFATGDILVLLLPDPLRLSSILSSSPDTGGGGGVDGFLLTVFLFFT</sequence>
<reference evidence="2 3" key="1">
    <citation type="journal article" date="2007" name="J. Virol. Methods">
        <title>Development of a non-destructive PCR method for detection of the salivary gland hypertrophy virus (SGHV) in tsetse flies.</title>
        <authorList>
            <person name="Abd-Alla A."/>
            <person name="Bossin H."/>
            <person name="Cousserans F."/>
            <person name="Parker A."/>
            <person name="Bergoin M."/>
            <person name="Robinson A."/>
        </authorList>
    </citation>
    <scope>NUCLEOTIDE SEQUENCE [LARGE SCALE GENOMIC DNA]</scope>
    <source>
        <strain evidence="3">Isolate Glossina pallidipes/Ethiopia/Seibersdorf/-</strain>
    </source>
</reference>
<dbReference type="RefSeq" id="YP_001687048.1">
    <property type="nucleotide sequence ID" value="NC_010356.1"/>
</dbReference>
<reference evidence="2 3" key="2">
    <citation type="journal article" date="2008" name="J. Virol.">
        <title>Genome analysis of a Glossina pallidipes salivary gland hypertrophy virus reveals a novel, large, double-stranded circular DNA virus.</title>
        <authorList>
            <person name="Abd-Alla A.M."/>
            <person name="Cousserans F."/>
            <person name="Parker A.G."/>
            <person name="Jehle J.A."/>
            <person name="Parker N.J."/>
            <person name="Vlak J.M."/>
            <person name="Robinson A.S."/>
            <person name="Bergoin M."/>
        </authorList>
    </citation>
    <scope>NUCLEOTIDE SEQUENCE [LARGE SCALE GENOMIC DNA]</scope>
    <source>
        <strain evidence="3">Isolate Glossina pallidipes/Ethiopia/Seibersdorf/-</strain>
    </source>
</reference>
<proteinExistence type="predicted"/>
<dbReference type="Proteomes" id="UP000011301">
    <property type="component" value="Segment"/>
</dbReference>
<keyword evidence="1" id="KW-0472">Membrane</keyword>
<keyword evidence="1" id="KW-0812">Transmembrane</keyword>
<organismHost>
    <name type="scientific">Glossina</name>
    <name type="common">tsetse flies</name>
    <dbReference type="NCBI Taxonomy" id="7393"/>
</organismHost>
<protein>
    <submittedName>
        <fullName evidence="2">Uncharacterized protein</fullName>
    </submittedName>
</protein>
<feature type="transmembrane region" description="Helical" evidence="1">
    <location>
        <begin position="12"/>
        <end position="36"/>
    </location>
</feature>
<keyword evidence="3" id="KW-1185">Reference proteome</keyword>
<organism evidence="2 3">
    <name type="scientific">Glossina hytrovirus (isolate Glossina pallidipes/Ethiopia/Seibersdorf/-)</name>
    <name type="common">GHV</name>
    <dbReference type="NCBI Taxonomy" id="379529"/>
    <lineage>
        <taxon>Viruses</taxon>
        <taxon>Viruses incertae sedis</taxon>
        <taxon>Naldaviricetes</taxon>
        <taxon>Lefavirales</taxon>
        <taxon>Hytrosaviridae</taxon>
        <taxon>Glossinavirus</taxon>
        <taxon>Glossinavirus glopallidipedis</taxon>
    </lineage>
</organism>
<evidence type="ECO:0000313" key="2">
    <source>
        <dbReference type="EMBL" id="ABQ08873.1"/>
    </source>
</evidence>
<dbReference type="EMBL" id="EF568108">
    <property type="protein sequence ID" value="ABQ08873.1"/>
    <property type="molecule type" value="Genomic_DNA"/>
</dbReference>
<evidence type="ECO:0000256" key="1">
    <source>
        <dbReference type="SAM" id="Phobius"/>
    </source>
</evidence>
<dbReference type="KEGG" id="vg:5950864"/>
<accession>B0YLQ4</accession>
<name>B0YLQ4_GHVS</name>